<reference evidence="1 2" key="1">
    <citation type="journal article" date="2008" name="Science">
        <title>The Physcomitrella genome reveals evolutionary insights into the conquest of land by plants.</title>
        <authorList>
            <person name="Rensing S."/>
            <person name="Lang D."/>
            <person name="Zimmer A."/>
            <person name="Terry A."/>
            <person name="Salamov A."/>
            <person name="Shapiro H."/>
            <person name="Nishiyama T."/>
            <person name="Perroud P.-F."/>
            <person name="Lindquist E."/>
            <person name="Kamisugi Y."/>
            <person name="Tanahashi T."/>
            <person name="Sakakibara K."/>
            <person name="Fujita T."/>
            <person name="Oishi K."/>
            <person name="Shin-I T."/>
            <person name="Kuroki Y."/>
            <person name="Toyoda A."/>
            <person name="Suzuki Y."/>
            <person name="Hashimoto A."/>
            <person name="Yamaguchi K."/>
            <person name="Sugano A."/>
            <person name="Kohara Y."/>
            <person name="Fujiyama A."/>
            <person name="Anterola A."/>
            <person name="Aoki S."/>
            <person name="Ashton N."/>
            <person name="Barbazuk W.B."/>
            <person name="Barker E."/>
            <person name="Bennetzen J."/>
            <person name="Bezanilla M."/>
            <person name="Blankenship R."/>
            <person name="Cho S.H."/>
            <person name="Dutcher S."/>
            <person name="Estelle M."/>
            <person name="Fawcett J.A."/>
            <person name="Gundlach H."/>
            <person name="Hanada K."/>
            <person name="Heyl A."/>
            <person name="Hicks K.A."/>
            <person name="Hugh J."/>
            <person name="Lohr M."/>
            <person name="Mayer K."/>
            <person name="Melkozernov A."/>
            <person name="Murata T."/>
            <person name="Nelson D."/>
            <person name="Pils B."/>
            <person name="Prigge M."/>
            <person name="Reiss B."/>
            <person name="Renner T."/>
            <person name="Rombauts S."/>
            <person name="Rushton P."/>
            <person name="Sanderfoot A."/>
            <person name="Schween G."/>
            <person name="Shiu S.-H."/>
            <person name="Stueber K."/>
            <person name="Theodoulou F.L."/>
            <person name="Tu H."/>
            <person name="Van de Peer Y."/>
            <person name="Verrier P.J."/>
            <person name="Waters E."/>
            <person name="Wood A."/>
            <person name="Yang L."/>
            <person name="Cove D."/>
            <person name="Cuming A."/>
            <person name="Hasebe M."/>
            <person name="Lucas S."/>
            <person name="Mishler D.B."/>
            <person name="Reski R."/>
            <person name="Grigoriev I."/>
            <person name="Quatrano R.S."/>
            <person name="Boore J.L."/>
        </authorList>
    </citation>
    <scope>NUCLEOTIDE SEQUENCE [LARGE SCALE GENOMIC DNA]</scope>
    <source>
        <strain evidence="1 2">cv. Gransden 2004</strain>
    </source>
</reference>
<accession>A0A7I4ANQ6</accession>
<dbReference type="Gramene" id="Pp3c12_5230V3.2">
    <property type="protein sequence ID" value="Pp3c12_5230V3.2"/>
    <property type="gene ID" value="Pp3c12_5230"/>
</dbReference>
<evidence type="ECO:0000313" key="1">
    <source>
        <dbReference type="EnsemblPlants" id="Pp3c12_5230V3.2"/>
    </source>
</evidence>
<dbReference type="EMBL" id="ABEU02000012">
    <property type="status" value="NOT_ANNOTATED_CDS"/>
    <property type="molecule type" value="Genomic_DNA"/>
</dbReference>
<evidence type="ECO:0000313" key="2">
    <source>
        <dbReference type="Proteomes" id="UP000006727"/>
    </source>
</evidence>
<dbReference type="EnsemblPlants" id="Pp3c12_5230V3.2">
    <property type="protein sequence ID" value="Pp3c12_5230V3.2"/>
    <property type="gene ID" value="Pp3c12_5230"/>
</dbReference>
<name>A0A7I4ANQ6_PHYPA</name>
<reference evidence="1" key="3">
    <citation type="submission" date="2020-12" db="UniProtKB">
        <authorList>
            <consortium name="EnsemblPlants"/>
        </authorList>
    </citation>
    <scope>IDENTIFICATION</scope>
</reference>
<proteinExistence type="predicted"/>
<dbReference type="Proteomes" id="UP000006727">
    <property type="component" value="Chromosome 12"/>
</dbReference>
<reference evidence="1 2" key="2">
    <citation type="journal article" date="2018" name="Plant J.">
        <title>The Physcomitrella patens chromosome-scale assembly reveals moss genome structure and evolution.</title>
        <authorList>
            <person name="Lang D."/>
            <person name="Ullrich K.K."/>
            <person name="Murat F."/>
            <person name="Fuchs J."/>
            <person name="Jenkins J."/>
            <person name="Haas F.B."/>
            <person name="Piednoel M."/>
            <person name="Gundlach H."/>
            <person name="Van Bel M."/>
            <person name="Meyberg R."/>
            <person name="Vives C."/>
            <person name="Morata J."/>
            <person name="Symeonidi A."/>
            <person name="Hiss M."/>
            <person name="Muchero W."/>
            <person name="Kamisugi Y."/>
            <person name="Saleh O."/>
            <person name="Blanc G."/>
            <person name="Decker E.L."/>
            <person name="van Gessel N."/>
            <person name="Grimwood J."/>
            <person name="Hayes R.D."/>
            <person name="Graham S.W."/>
            <person name="Gunter L.E."/>
            <person name="McDaniel S.F."/>
            <person name="Hoernstein S.N.W."/>
            <person name="Larsson A."/>
            <person name="Li F.W."/>
            <person name="Perroud P.F."/>
            <person name="Phillips J."/>
            <person name="Ranjan P."/>
            <person name="Rokshar D.S."/>
            <person name="Rothfels C.J."/>
            <person name="Schneider L."/>
            <person name="Shu S."/>
            <person name="Stevenson D.W."/>
            <person name="Thummler F."/>
            <person name="Tillich M."/>
            <person name="Villarreal Aguilar J.C."/>
            <person name="Widiez T."/>
            <person name="Wong G.K."/>
            <person name="Wymore A."/>
            <person name="Zhang Y."/>
            <person name="Zimmer A.D."/>
            <person name="Quatrano R.S."/>
            <person name="Mayer K.F.X."/>
            <person name="Goodstein D."/>
            <person name="Casacuberta J.M."/>
            <person name="Vandepoele K."/>
            <person name="Reski R."/>
            <person name="Cuming A.C."/>
            <person name="Tuskan G.A."/>
            <person name="Maumus F."/>
            <person name="Salse J."/>
            <person name="Schmutz J."/>
            <person name="Rensing S.A."/>
        </authorList>
    </citation>
    <scope>NUCLEOTIDE SEQUENCE [LARGE SCALE GENOMIC DNA]</scope>
    <source>
        <strain evidence="1 2">cv. Gransden 2004</strain>
    </source>
</reference>
<protein>
    <submittedName>
        <fullName evidence="1">Uncharacterized protein</fullName>
    </submittedName>
</protein>
<sequence>PPQPQSCTQSTRSLLQLPPLPPLAPALLLASVIKARTAALGIALPHYIGGDLAVAQATLGHRRPSQIQIQIQEDGVRNVEVHSDHCCSRFEHGCVGQCAGA</sequence>
<organism evidence="1 2">
    <name type="scientific">Physcomitrium patens</name>
    <name type="common">Spreading-leaved earth moss</name>
    <name type="synonym">Physcomitrella patens</name>
    <dbReference type="NCBI Taxonomy" id="3218"/>
    <lineage>
        <taxon>Eukaryota</taxon>
        <taxon>Viridiplantae</taxon>
        <taxon>Streptophyta</taxon>
        <taxon>Embryophyta</taxon>
        <taxon>Bryophyta</taxon>
        <taxon>Bryophytina</taxon>
        <taxon>Bryopsida</taxon>
        <taxon>Funariidae</taxon>
        <taxon>Funariales</taxon>
        <taxon>Funariaceae</taxon>
        <taxon>Physcomitrium</taxon>
    </lineage>
</organism>
<dbReference type="AlphaFoldDB" id="A0A7I4ANQ6"/>
<keyword evidence="2" id="KW-1185">Reference proteome</keyword>